<feature type="compositionally biased region" description="Polar residues" evidence="1">
    <location>
        <begin position="12"/>
        <end position="22"/>
    </location>
</feature>
<evidence type="ECO:0000256" key="1">
    <source>
        <dbReference type="SAM" id="MobiDB-lite"/>
    </source>
</evidence>
<dbReference type="EMBL" id="JAUEPS010000065">
    <property type="protein sequence ID" value="KAK0442274.1"/>
    <property type="molecule type" value="Genomic_DNA"/>
</dbReference>
<sequence length="491" mass="54973">MPDINNYAPVLPQSSAMPSSQHDPPAEVGNPPTTQPIHVPASDRSAQRSIQMFVPTHRPRTPPPFICPKWDHPGKDLRHALHTHIDTEDPLVIMAQSIPQAAEVLWHTLLHLGHLKFTLPPNEAIDHHAHPEPPLPDGTTVDSWWNPAGFTRAEIHIHNQSAMGNSLLKGTLTLILEWLLDPTHPDSCYSLLPSGSLYLYPRMPVYNLTVDQSAFWWAQGFFLALWILSTQQAPLPLFAPIIHALLAENIEQCHYQLDQWPAAAINDIDPCLAEFLRPWLDLQKTQPVSTHASKLDRLREPVPVFLMEHCAGIVSPSEVGLGPTQDPDLHDNQDRAICSFHIISPILRLTFRWVIFQSNALVPHPTHGQSGAQPYLNYDNSQIVSTEQGKLQIGGDELLADLVLTCFQLALEMYLRKDVFKFVLLDPNSDIKKPSGSKLLYNFVHACWSSADIGFDGCLVQLLATGRWEGLTTDAYFDSIFDGNLARYNRA</sequence>
<dbReference type="Proteomes" id="UP001175211">
    <property type="component" value="Unassembled WGS sequence"/>
</dbReference>
<keyword evidence="3" id="KW-1185">Reference proteome</keyword>
<feature type="region of interest" description="Disordered" evidence="1">
    <location>
        <begin position="1"/>
        <end position="47"/>
    </location>
</feature>
<evidence type="ECO:0000313" key="2">
    <source>
        <dbReference type="EMBL" id="KAK0442274.1"/>
    </source>
</evidence>
<evidence type="ECO:0000313" key="3">
    <source>
        <dbReference type="Proteomes" id="UP001175211"/>
    </source>
</evidence>
<proteinExistence type="predicted"/>
<protein>
    <submittedName>
        <fullName evidence="2">Uncharacterized protein</fullName>
    </submittedName>
</protein>
<dbReference type="GeneID" id="85361902"/>
<organism evidence="2 3">
    <name type="scientific">Armillaria tabescens</name>
    <name type="common">Ringless honey mushroom</name>
    <name type="synonym">Agaricus tabescens</name>
    <dbReference type="NCBI Taxonomy" id="1929756"/>
    <lineage>
        <taxon>Eukaryota</taxon>
        <taxon>Fungi</taxon>
        <taxon>Dikarya</taxon>
        <taxon>Basidiomycota</taxon>
        <taxon>Agaricomycotina</taxon>
        <taxon>Agaricomycetes</taxon>
        <taxon>Agaricomycetidae</taxon>
        <taxon>Agaricales</taxon>
        <taxon>Marasmiineae</taxon>
        <taxon>Physalacriaceae</taxon>
        <taxon>Desarmillaria</taxon>
    </lineage>
</organism>
<dbReference type="RefSeq" id="XP_060324247.1">
    <property type="nucleotide sequence ID" value="XM_060478354.1"/>
</dbReference>
<accession>A0AA39JH09</accession>
<dbReference type="AlphaFoldDB" id="A0AA39JH09"/>
<name>A0AA39JH09_ARMTA</name>
<comment type="caution">
    <text evidence="2">The sequence shown here is derived from an EMBL/GenBank/DDBJ whole genome shotgun (WGS) entry which is preliminary data.</text>
</comment>
<reference evidence="2" key="1">
    <citation type="submission" date="2023-06" db="EMBL/GenBank/DDBJ databases">
        <authorList>
            <consortium name="Lawrence Berkeley National Laboratory"/>
            <person name="Ahrendt S."/>
            <person name="Sahu N."/>
            <person name="Indic B."/>
            <person name="Wong-Bajracharya J."/>
            <person name="Merenyi Z."/>
            <person name="Ke H.-M."/>
            <person name="Monk M."/>
            <person name="Kocsube S."/>
            <person name="Drula E."/>
            <person name="Lipzen A."/>
            <person name="Balint B."/>
            <person name="Henrissat B."/>
            <person name="Andreopoulos B."/>
            <person name="Martin F.M."/>
            <person name="Harder C.B."/>
            <person name="Rigling D."/>
            <person name="Ford K.L."/>
            <person name="Foster G.D."/>
            <person name="Pangilinan J."/>
            <person name="Papanicolaou A."/>
            <person name="Barry K."/>
            <person name="LaButti K."/>
            <person name="Viragh M."/>
            <person name="Koriabine M."/>
            <person name="Yan M."/>
            <person name="Riley R."/>
            <person name="Champramary S."/>
            <person name="Plett K.L."/>
            <person name="Tsai I.J."/>
            <person name="Slot J."/>
            <person name="Sipos G."/>
            <person name="Plett J."/>
            <person name="Nagy L.G."/>
            <person name="Grigoriev I.V."/>
        </authorList>
    </citation>
    <scope>NUCLEOTIDE SEQUENCE</scope>
    <source>
        <strain evidence="2">CCBAS 213</strain>
    </source>
</reference>
<gene>
    <name evidence="2" type="ORF">EV420DRAFT_1649752</name>
</gene>